<dbReference type="EMBL" id="KP881332">
    <property type="protein sequence ID" value="AKA61356.1"/>
    <property type="molecule type" value="Genomic_DNA"/>
</dbReference>
<proteinExistence type="predicted"/>
<evidence type="ECO:0000313" key="1">
    <source>
        <dbReference type="EMBL" id="AKA61356.1"/>
    </source>
</evidence>
<dbReference type="Proteomes" id="UP000207597">
    <property type="component" value="Segment"/>
</dbReference>
<accession>A0A0U1ZW50</accession>
<evidence type="ECO:0000313" key="2">
    <source>
        <dbReference type="Proteomes" id="UP000207597"/>
    </source>
</evidence>
<dbReference type="GeneID" id="28802318"/>
<dbReference type="RefSeq" id="YP_009275862.1">
    <property type="nucleotide sequence ID" value="NC_030933.1"/>
</dbReference>
<organism evidence="1 2">
    <name type="scientific">Staphylococcus phage Stau2</name>
    <dbReference type="NCBI Taxonomy" id="1200862"/>
    <lineage>
        <taxon>Viruses</taxon>
        <taxon>Duplodnaviria</taxon>
        <taxon>Heunggongvirae</taxon>
        <taxon>Uroviricota</taxon>
        <taxon>Caudoviricetes</taxon>
        <taxon>Herelleviridae</taxon>
        <taxon>Twortvirinae</taxon>
        <taxon>Silviavirus</taxon>
        <taxon>Silviavirus stau2</taxon>
    </lineage>
</organism>
<keyword evidence="2" id="KW-1185">Reference proteome</keyword>
<sequence length="153" mass="17869">MTEEISLVPIKDVKPLTDIVEIITHLHKGDVLRVKQENQGDILLRLSTGKHKFTEVSRDLDKETMFYKRYWVLYNVSINSLLTFDVYLEDDYVESTKPKFPKNTIVEYVRDNQESDVAKVKDILVDSKGNYFYALSGETSLYNEDKLNKIKNQ</sequence>
<dbReference type="KEGG" id="vg:28802318"/>
<reference evidence="1 2" key="1">
    <citation type="journal article" date="2016" name="Virus Genes">
        <title>Genomic analysis of Staphylococcus phage Stau2 isolated from medical specimen.</title>
        <authorList>
            <person name="Hsieh S.E."/>
            <person name="Tseng Y.H."/>
            <person name="Lo H.H."/>
            <person name="Chen S.T."/>
            <person name="Wu C.N."/>
        </authorList>
    </citation>
    <scope>NUCLEOTIDE SEQUENCE [LARGE SCALE GENOMIC DNA]</scope>
</reference>
<protein>
    <submittedName>
        <fullName evidence="1">Structural protein</fullName>
    </submittedName>
</protein>
<name>A0A0U1ZW50_9CAUD</name>
<gene>
    <name evidence="1" type="ORF">Stau2_105</name>
</gene>